<evidence type="ECO:0000313" key="6">
    <source>
        <dbReference type="Proteomes" id="UP000287188"/>
    </source>
</evidence>
<evidence type="ECO:0000259" key="4">
    <source>
        <dbReference type="PROSITE" id="PS50949"/>
    </source>
</evidence>
<evidence type="ECO:0000313" key="5">
    <source>
        <dbReference type="EMBL" id="GCE22136.1"/>
    </source>
</evidence>
<dbReference type="EMBL" id="BIFS01000002">
    <property type="protein sequence ID" value="GCE22136.1"/>
    <property type="molecule type" value="Genomic_DNA"/>
</dbReference>
<dbReference type="InterPro" id="IPR028082">
    <property type="entry name" value="Peripla_BP_I"/>
</dbReference>
<dbReference type="InterPro" id="IPR036388">
    <property type="entry name" value="WH-like_DNA-bd_sf"/>
</dbReference>
<keyword evidence="6" id="KW-1185">Reference proteome</keyword>
<dbReference type="GO" id="GO:0003677">
    <property type="term" value="F:DNA binding"/>
    <property type="evidence" value="ECO:0007669"/>
    <property type="project" value="UniProtKB-KW"/>
</dbReference>
<dbReference type="InterPro" id="IPR036390">
    <property type="entry name" value="WH_DNA-bd_sf"/>
</dbReference>
<evidence type="ECO:0000256" key="2">
    <source>
        <dbReference type="ARBA" id="ARBA00023125"/>
    </source>
</evidence>
<dbReference type="AlphaFoldDB" id="A0A402ASP4"/>
<keyword evidence="3" id="KW-0804">Transcription</keyword>
<dbReference type="SUPFAM" id="SSF46785">
    <property type="entry name" value="Winged helix' DNA-binding domain"/>
    <property type="match status" value="1"/>
</dbReference>
<dbReference type="Proteomes" id="UP000287188">
    <property type="component" value="Unassembled WGS sequence"/>
</dbReference>
<accession>A0A402ASP4</accession>
<dbReference type="InterPro" id="IPR000524">
    <property type="entry name" value="Tscrpt_reg_HTH_GntR"/>
</dbReference>
<feature type="domain" description="HTH gntR-type" evidence="4">
    <location>
        <begin position="26"/>
        <end position="94"/>
    </location>
</feature>
<dbReference type="Gene3D" id="1.10.10.10">
    <property type="entry name" value="Winged helix-like DNA-binding domain superfamily/Winged helix DNA-binding domain"/>
    <property type="match status" value="1"/>
</dbReference>
<protein>
    <recommendedName>
        <fullName evidence="4">HTH gntR-type domain-containing protein</fullName>
    </recommendedName>
</protein>
<gene>
    <name evidence="5" type="ORF">KDK_59360</name>
</gene>
<dbReference type="OrthoDB" id="147262at2"/>
<proteinExistence type="predicted"/>
<evidence type="ECO:0000256" key="3">
    <source>
        <dbReference type="ARBA" id="ARBA00023163"/>
    </source>
</evidence>
<keyword evidence="2" id="KW-0238">DNA-binding</keyword>
<reference evidence="6" key="1">
    <citation type="submission" date="2018-12" db="EMBL/GenBank/DDBJ databases">
        <title>Tengunoibacter tsumagoiensis gen. nov., sp. nov., Dictyobacter kobayashii sp. nov., D. alpinus sp. nov., and D. joshuensis sp. nov. and description of Dictyobacteraceae fam. nov. within the order Ktedonobacterales isolated from Tengu-no-mugimeshi.</title>
        <authorList>
            <person name="Wang C.M."/>
            <person name="Zheng Y."/>
            <person name="Sakai Y."/>
            <person name="Toyoda A."/>
            <person name="Minakuchi Y."/>
            <person name="Abe K."/>
            <person name="Yokota A."/>
            <person name="Yabe S."/>
        </authorList>
    </citation>
    <scope>NUCLEOTIDE SEQUENCE [LARGE SCALE GENOMIC DNA]</scope>
    <source>
        <strain evidence="6">Uno11</strain>
    </source>
</reference>
<dbReference type="PROSITE" id="PS50949">
    <property type="entry name" value="HTH_GNTR"/>
    <property type="match status" value="1"/>
</dbReference>
<keyword evidence="1" id="KW-0805">Transcription regulation</keyword>
<dbReference type="GO" id="GO:0003700">
    <property type="term" value="F:DNA-binding transcription factor activity"/>
    <property type="evidence" value="ECO:0007669"/>
    <property type="project" value="InterPro"/>
</dbReference>
<dbReference type="Pfam" id="PF00392">
    <property type="entry name" value="GntR"/>
    <property type="match status" value="1"/>
</dbReference>
<comment type="caution">
    <text evidence="5">The sequence shown here is derived from an EMBL/GenBank/DDBJ whole genome shotgun (WGS) entry which is preliminary data.</text>
</comment>
<evidence type="ECO:0000256" key="1">
    <source>
        <dbReference type="ARBA" id="ARBA00023015"/>
    </source>
</evidence>
<dbReference type="SMART" id="SM00345">
    <property type="entry name" value="HTH_GNTR"/>
    <property type="match status" value="1"/>
</dbReference>
<dbReference type="Gene3D" id="3.40.50.2300">
    <property type="match status" value="2"/>
</dbReference>
<organism evidence="5 6">
    <name type="scientific">Dictyobacter kobayashii</name>
    <dbReference type="NCBI Taxonomy" id="2014872"/>
    <lineage>
        <taxon>Bacteria</taxon>
        <taxon>Bacillati</taxon>
        <taxon>Chloroflexota</taxon>
        <taxon>Ktedonobacteria</taxon>
        <taxon>Ktedonobacterales</taxon>
        <taxon>Dictyobacteraceae</taxon>
        <taxon>Dictyobacter</taxon>
    </lineage>
</organism>
<name>A0A402ASP4_9CHLR</name>
<sequence length="344" mass="39039">MDVSIKSFDENDLQIPKQRRSEQFRRVNAKVADVSERLRVLASDLGPGSRLPTIRELCSLLNTSSATLTTALDLLENEQIFYRKARHGIFVSDILLKRSIHIVFNISLIASNAASPFWSLLWGKLAQIVEQRAKVENEYTSFHFLSRPLGPHQLPDELITLLNAPTVDGCLIIGFNSHSDDHVPLLPKPHVVFAGGGDWMVKHDVIMSARLAADVMVRKNCQRIGYWSAAAEDIDSEFDQAHFFNQALQQQHLPVDHSLFRYIPQVSIPMHRTLSLQERGYLLAKEVFGSPQGERPDGIYITDDLVADGHWWRLKNWEYTLVKMFSLFLSRMPIRRSSSGVPGI</sequence>
<dbReference type="SUPFAM" id="SSF53822">
    <property type="entry name" value="Periplasmic binding protein-like I"/>
    <property type="match status" value="1"/>
</dbReference>